<evidence type="ECO:0000313" key="3">
    <source>
        <dbReference type="EMBL" id="THV00410.1"/>
    </source>
</evidence>
<name>A0A4S8MD44_DENBC</name>
<protein>
    <submittedName>
        <fullName evidence="3">Uncharacterized protein</fullName>
    </submittedName>
</protein>
<gene>
    <name evidence="3" type="ORF">K435DRAFT_794160</name>
</gene>
<reference evidence="3 4" key="1">
    <citation type="journal article" date="2019" name="Nat. Ecol. Evol.">
        <title>Megaphylogeny resolves global patterns of mushroom evolution.</title>
        <authorList>
            <person name="Varga T."/>
            <person name="Krizsan K."/>
            <person name="Foldi C."/>
            <person name="Dima B."/>
            <person name="Sanchez-Garcia M."/>
            <person name="Sanchez-Ramirez S."/>
            <person name="Szollosi G.J."/>
            <person name="Szarkandi J.G."/>
            <person name="Papp V."/>
            <person name="Albert L."/>
            <person name="Andreopoulos W."/>
            <person name="Angelini C."/>
            <person name="Antonin V."/>
            <person name="Barry K.W."/>
            <person name="Bougher N.L."/>
            <person name="Buchanan P."/>
            <person name="Buyck B."/>
            <person name="Bense V."/>
            <person name="Catcheside P."/>
            <person name="Chovatia M."/>
            <person name="Cooper J."/>
            <person name="Damon W."/>
            <person name="Desjardin D."/>
            <person name="Finy P."/>
            <person name="Geml J."/>
            <person name="Haridas S."/>
            <person name="Hughes K."/>
            <person name="Justo A."/>
            <person name="Karasinski D."/>
            <person name="Kautmanova I."/>
            <person name="Kiss B."/>
            <person name="Kocsube S."/>
            <person name="Kotiranta H."/>
            <person name="LaButti K.M."/>
            <person name="Lechner B.E."/>
            <person name="Liimatainen K."/>
            <person name="Lipzen A."/>
            <person name="Lukacs Z."/>
            <person name="Mihaltcheva S."/>
            <person name="Morgado L.N."/>
            <person name="Niskanen T."/>
            <person name="Noordeloos M.E."/>
            <person name="Ohm R.A."/>
            <person name="Ortiz-Santana B."/>
            <person name="Ovrebo C."/>
            <person name="Racz N."/>
            <person name="Riley R."/>
            <person name="Savchenko A."/>
            <person name="Shiryaev A."/>
            <person name="Soop K."/>
            <person name="Spirin V."/>
            <person name="Szebenyi C."/>
            <person name="Tomsovsky M."/>
            <person name="Tulloss R.E."/>
            <person name="Uehling J."/>
            <person name="Grigoriev I.V."/>
            <person name="Vagvolgyi C."/>
            <person name="Papp T."/>
            <person name="Martin F.M."/>
            <person name="Miettinen O."/>
            <person name="Hibbett D.S."/>
            <person name="Nagy L.G."/>
        </authorList>
    </citation>
    <scope>NUCLEOTIDE SEQUENCE [LARGE SCALE GENOMIC DNA]</scope>
    <source>
        <strain evidence="3 4">CBS 962.96</strain>
    </source>
</reference>
<proteinExistence type="predicted"/>
<evidence type="ECO:0000256" key="2">
    <source>
        <dbReference type="SAM" id="MobiDB-lite"/>
    </source>
</evidence>
<dbReference type="AlphaFoldDB" id="A0A4S8MD44"/>
<accession>A0A4S8MD44</accession>
<feature type="coiled-coil region" evidence="1">
    <location>
        <begin position="91"/>
        <end position="121"/>
    </location>
</feature>
<organism evidence="3 4">
    <name type="scientific">Dendrothele bispora (strain CBS 962.96)</name>
    <dbReference type="NCBI Taxonomy" id="1314807"/>
    <lineage>
        <taxon>Eukaryota</taxon>
        <taxon>Fungi</taxon>
        <taxon>Dikarya</taxon>
        <taxon>Basidiomycota</taxon>
        <taxon>Agaricomycotina</taxon>
        <taxon>Agaricomycetes</taxon>
        <taxon>Agaricomycetidae</taxon>
        <taxon>Agaricales</taxon>
        <taxon>Agaricales incertae sedis</taxon>
        <taxon>Dendrothele</taxon>
    </lineage>
</organism>
<sequence>MNLDRHSSYTFYDKTGQLSPPLLHGSNVSEQSLHDRTLAAPSGLMGTTVRGDTPPGAGEPGVTLKERLDKFNAANNVQGVAVTVQSVNVAYTRDTYEMEELREALREKERETAQYRQAQVSSQFMNGAAAYQPLPDHPGMKPPENDSDTQSKEKVGSKPPANVLSGRADDREGPEGVEKKTPYKYKIPQKKFDGVELEPTVNGRRVPAAPFQGVKDVTSMAKPGPTARPAFAGGVKEKEGKTVRFEPSSWNTNRYLSSLPTLVIVDGAALKLDLSVFKLFLYNHRFSEYEYGMAVQEK</sequence>
<dbReference type="Proteomes" id="UP000297245">
    <property type="component" value="Unassembled WGS sequence"/>
</dbReference>
<keyword evidence="1" id="KW-0175">Coiled coil</keyword>
<feature type="region of interest" description="Disordered" evidence="2">
    <location>
        <begin position="129"/>
        <end position="183"/>
    </location>
</feature>
<dbReference type="EMBL" id="ML179104">
    <property type="protein sequence ID" value="THV00410.1"/>
    <property type="molecule type" value="Genomic_DNA"/>
</dbReference>
<keyword evidence="4" id="KW-1185">Reference proteome</keyword>
<evidence type="ECO:0000256" key="1">
    <source>
        <dbReference type="SAM" id="Coils"/>
    </source>
</evidence>
<feature type="region of interest" description="Disordered" evidence="2">
    <location>
        <begin position="1"/>
        <end position="22"/>
    </location>
</feature>
<feature type="compositionally biased region" description="Basic and acidic residues" evidence="2">
    <location>
        <begin position="167"/>
        <end position="181"/>
    </location>
</feature>
<evidence type="ECO:0000313" key="4">
    <source>
        <dbReference type="Proteomes" id="UP000297245"/>
    </source>
</evidence>